<dbReference type="AlphaFoldDB" id="A0AA86QKT9"/>
<gene>
    <name evidence="1" type="ORF">HINF_LOCUS45371</name>
    <name evidence="2" type="ORF">HINF_LOCUS49477</name>
</gene>
<proteinExistence type="predicted"/>
<name>A0AA86QKT9_9EUKA</name>
<organism evidence="1">
    <name type="scientific">Hexamita inflata</name>
    <dbReference type="NCBI Taxonomy" id="28002"/>
    <lineage>
        <taxon>Eukaryota</taxon>
        <taxon>Metamonada</taxon>
        <taxon>Diplomonadida</taxon>
        <taxon>Hexamitidae</taxon>
        <taxon>Hexamitinae</taxon>
        <taxon>Hexamita</taxon>
    </lineage>
</organism>
<evidence type="ECO:0000313" key="2">
    <source>
        <dbReference type="EMBL" id="CAL6060954.1"/>
    </source>
</evidence>
<keyword evidence="3" id="KW-1185">Reference proteome</keyword>
<protein>
    <submittedName>
        <fullName evidence="2">Hypothetical_protein</fullName>
    </submittedName>
</protein>
<evidence type="ECO:0000313" key="3">
    <source>
        <dbReference type="Proteomes" id="UP001642409"/>
    </source>
</evidence>
<reference evidence="1" key="1">
    <citation type="submission" date="2023-06" db="EMBL/GenBank/DDBJ databases">
        <authorList>
            <person name="Kurt Z."/>
        </authorList>
    </citation>
    <scope>NUCLEOTIDE SEQUENCE</scope>
</reference>
<reference evidence="2 3" key="2">
    <citation type="submission" date="2024-07" db="EMBL/GenBank/DDBJ databases">
        <authorList>
            <person name="Akdeniz Z."/>
        </authorList>
    </citation>
    <scope>NUCLEOTIDE SEQUENCE [LARGE SCALE GENOMIC DNA]</scope>
</reference>
<sequence>MNRTLFLSQRKTDFDLLYEVQLSPVKLHIRQIIVILTQSELSQLCADIIESKKLSVCYLLVLADNPNMTSTQLRLLLQLLSKSDIFSNQQQFFEVIFKYEAIAFDILLLLIDSGASKLVYQIFITLMDNILDPVQTRVFILDHLNVLLHITESDLLVIFNYLNADIHYLLELLLNDYKRINLQKTNKIIQMILGLMEPNQFIDVYVMELNEIQKKWDEAVEFD</sequence>
<dbReference type="Proteomes" id="UP001642409">
    <property type="component" value="Unassembled WGS sequence"/>
</dbReference>
<dbReference type="EMBL" id="CATOUU010000890">
    <property type="protein sequence ID" value="CAI9957726.1"/>
    <property type="molecule type" value="Genomic_DNA"/>
</dbReference>
<evidence type="ECO:0000313" key="1">
    <source>
        <dbReference type="EMBL" id="CAI9957726.1"/>
    </source>
</evidence>
<accession>A0AA86QKT9</accession>
<comment type="caution">
    <text evidence="1">The sequence shown here is derived from an EMBL/GenBank/DDBJ whole genome shotgun (WGS) entry which is preliminary data.</text>
</comment>
<dbReference type="EMBL" id="CAXDID020000232">
    <property type="protein sequence ID" value="CAL6060954.1"/>
    <property type="molecule type" value="Genomic_DNA"/>
</dbReference>